<feature type="region of interest" description="Disordered" evidence="3">
    <location>
        <begin position="1"/>
        <end position="34"/>
    </location>
</feature>
<dbReference type="EMBL" id="BAAAZN010000002">
    <property type="protein sequence ID" value="GAA3530779.1"/>
    <property type="molecule type" value="Genomic_DNA"/>
</dbReference>
<dbReference type="InterPro" id="IPR054682">
    <property type="entry name" value="HsaB"/>
</dbReference>
<dbReference type="SMART" id="SM00903">
    <property type="entry name" value="Flavin_Reduct"/>
    <property type="match status" value="1"/>
</dbReference>
<dbReference type="Proteomes" id="UP001500689">
    <property type="component" value="Unassembled WGS sequence"/>
</dbReference>
<dbReference type="RefSeq" id="WP_344856186.1">
    <property type="nucleotide sequence ID" value="NZ_BAAAZN010000002.1"/>
</dbReference>
<evidence type="ECO:0000256" key="3">
    <source>
        <dbReference type="SAM" id="MobiDB-lite"/>
    </source>
</evidence>
<dbReference type="InterPro" id="IPR050268">
    <property type="entry name" value="NADH-dep_flavin_reductase"/>
</dbReference>
<comment type="similarity">
    <text evidence="1">Belongs to the non-flavoprotein flavin reductase family.</text>
</comment>
<evidence type="ECO:0000259" key="4">
    <source>
        <dbReference type="SMART" id="SM00903"/>
    </source>
</evidence>
<dbReference type="NCBIfam" id="NF045630">
    <property type="entry name" value="monooxsub_HsaB"/>
    <property type="match status" value="1"/>
</dbReference>
<proteinExistence type="inferred from homology"/>
<dbReference type="PANTHER" id="PTHR30466:SF11">
    <property type="entry name" value="FLAVIN-DEPENDENT MONOOXYGENASE, REDUCTASE SUBUNIT HSAB"/>
    <property type="match status" value="1"/>
</dbReference>
<name>A0ABP6VBJ9_9PSEU</name>
<dbReference type="SUPFAM" id="SSF50475">
    <property type="entry name" value="FMN-binding split barrel"/>
    <property type="match status" value="1"/>
</dbReference>
<evidence type="ECO:0000313" key="6">
    <source>
        <dbReference type="Proteomes" id="UP001500689"/>
    </source>
</evidence>
<organism evidence="5 6">
    <name type="scientific">Amycolatopsis ultiminotia</name>
    <dbReference type="NCBI Taxonomy" id="543629"/>
    <lineage>
        <taxon>Bacteria</taxon>
        <taxon>Bacillati</taxon>
        <taxon>Actinomycetota</taxon>
        <taxon>Actinomycetes</taxon>
        <taxon>Pseudonocardiales</taxon>
        <taxon>Pseudonocardiaceae</taxon>
        <taxon>Amycolatopsis</taxon>
    </lineage>
</organism>
<evidence type="ECO:0000256" key="2">
    <source>
        <dbReference type="ARBA" id="ARBA00023002"/>
    </source>
</evidence>
<sequence length="215" mass="22641">MTGSPRQSLPAPSTRDGRAADAAPQAGRLGELPEQGTAPARFREVLGHFCTGVTVVTAYAADAGSGEGPVGFACQSFAALSLDPPLVLFCVARTSRTWPLLAAAGCFAVNVLAEHQREVSAAFGSRGGDRFSSVGWHPAPSGAPLLDGALTWVDCEVEAVHPAGDHYVVIGRVTALGETSQDRPLLFHRGRYTVTEPVPDVLSALMPWPRPDDWL</sequence>
<dbReference type="InterPro" id="IPR002563">
    <property type="entry name" value="Flavin_Rdtase-like_dom"/>
</dbReference>
<evidence type="ECO:0000313" key="5">
    <source>
        <dbReference type="EMBL" id="GAA3530779.1"/>
    </source>
</evidence>
<keyword evidence="2" id="KW-0560">Oxidoreductase</keyword>
<dbReference type="Gene3D" id="2.30.110.10">
    <property type="entry name" value="Electron Transport, Fmn-binding Protein, Chain A"/>
    <property type="match status" value="1"/>
</dbReference>
<reference evidence="6" key="1">
    <citation type="journal article" date="2019" name="Int. J. Syst. Evol. Microbiol.">
        <title>The Global Catalogue of Microorganisms (GCM) 10K type strain sequencing project: providing services to taxonomists for standard genome sequencing and annotation.</title>
        <authorList>
            <consortium name="The Broad Institute Genomics Platform"/>
            <consortium name="The Broad Institute Genome Sequencing Center for Infectious Disease"/>
            <person name="Wu L."/>
            <person name="Ma J."/>
        </authorList>
    </citation>
    <scope>NUCLEOTIDE SEQUENCE [LARGE SCALE GENOMIC DNA]</scope>
    <source>
        <strain evidence="6">JCM 16898</strain>
    </source>
</reference>
<protein>
    <submittedName>
        <fullName evidence="5">Flavin reductase family protein</fullName>
    </submittedName>
</protein>
<dbReference type="InterPro" id="IPR012349">
    <property type="entry name" value="Split_barrel_FMN-bd"/>
</dbReference>
<dbReference type="Pfam" id="PF01613">
    <property type="entry name" value="Flavin_Reduct"/>
    <property type="match status" value="1"/>
</dbReference>
<evidence type="ECO:0000256" key="1">
    <source>
        <dbReference type="ARBA" id="ARBA00008898"/>
    </source>
</evidence>
<comment type="caution">
    <text evidence="5">The sequence shown here is derived from an EMBL/GenBank/DDBJ whole genome shotgun (WGS) entry which is preliminary data.</text>
</comment>
<gene>
    <name evidence="5" type="ORF">GCM10022222_12260</name>
</gene>
<dbReference type="PANTHER" id="PTHR30466">
    <property type="entry name" value="FLAVIN REDUCTASE"/>
    <property type="match status" value="1"/>
</dbReference>
<feature type="compositionally biased region" description="Polar residues" evidence="3">
    <location>
        <begin position="1"/>
        <end position="11"/>
    </location>
</feature>
<accession>A0ABP6VBJ9</accession>
<feature type="domain" description="Flavin reductase like" evidence="4">
    <location>
        <begin position="46"/>
        <end position="194"/>
    </location>
</feature>
<keyword evidence="6" id="KW-1185">Reference proteome</keyword>